<evidence type="ECO:0000313" key="11">
    <source>
        <dbReference type="Proteomes" id="UP000823615"/>
    </source>
</evidence>
<protein>
    <submittedName>
        <fullName evidence="10">TolC family protein</fullName>
    </submittedName>
</protein>
<comment type="caution">
    <text evidence="10">The sequence shown here is derived from an EMBL/GenBank/DDBJ whole genome shotgun (WGS) entry which is preliminary data.</text>
</comment>
<name>A0A9D9E4B4_9SPIO</name>
<dbReference type="GO" id="GO:1990281">
    <property type="term" value="C:efflux pump complex"/>
    <property type="evidence" value="ECO:0007669"/>
    <property type="project" value="TreeGrafter"/>
</dbReference>
<feature type="signal peptide" evidence="9">
    <location>
        <begin position="1"/>
        <end position="21"/>
    </location>
</feature>
<sequence length="472" mass="51977">MKKVSLALLFLSLFLSLLPLAAAEGEKYTLDTLIEAMEEGNADLLKSDQEVLKAHYDTADAKGAYTPSIDLLITGTYMANPVMGPIKLRPGDIQGLPDIVDSIWTDPLDISMNMGNNRVQGQLTITQPIFTWGKLSNAVKLFQTVEGLRGMERSDKENQLIVELKSRLDALYYMDSIYPLLSEIEEKADRLIAISETAEEEGMLLEEDVLDAKIQKQQVALSRKEIDSQYSSVLEALRTLTGIDDLTMADVDYTPDESSADTILSYSVDELVAASTDPSRLSVQMLEGMEKVQGYTKKIAEGSIYGKPDIALQVSASYGGKIDSNWFDDDTWGLNITVALSTTLWDGGKKLNDIKRADSSIAEASIDKETAIRTIEENVISSYNAAELSKEKIAFAQMQLDLDEMKAEKERTAQALGSSSDSNVLQAELKVIQDQVTLITERIQLSQSVYTLMYLSGIDAPRQALITDGMAE</sequence>
<evidence type="ECO:0000256" key="3">
    <source>
        <dbReference type="ARBA" id="ARBA00022448"/>
    </source>
</evidence>
<keyword evidence="4" id="KW-1134">Transmembrane beta strand</keyword>
<accession>A0A9D9E4B4</accession>
<dbReference type="Proteomes" id="UP000823615">
    <property type="component" value="Unassembled WGS sequence"/>
</dbReference>
<comment type="subcellular location">
    <subcellularLocation>
        <location evidence="1">Cell outer membrane</location>
    </subcellularLocation>
</comment>
<dbReference type="GO" id="GO:0015562">
    <property type="term" value="F:efflux transmembrane transporter activity"/>
    <property type="evidence" value="ECO:0007669"/>
    <property type="project" value="InterPro"/>
</dbReference>
<dbReference type="InterPro" id="IPR003423">
    <property type="entry name" value="OMP_efflux"/>
</dbReference>
<evidence type="ECO:0000256" key="6">
    <source>
        <dbReference type="ARBA" id="ARBA00023136"/>
    </source>
</evidence>
<dbReference type="SUPFAM" id="SSF56954">
    <property type="entry name" value="Outer membrane efflux proteins (OEP)"/>
    <property type="match status" value="1"/>
</dbReference>
<organism evidence="10 11">
    <name type="scientific">Candidatus Ornithospirochaeta stercoripullorum</name>
    <dbReference type="NCBI Taxonomy" id="2840899"/>
    <lineage>
        <taxon>Bacteria</taxon>
        <taxon>Pseudomonadati</taxon>
        <taxon>Spirochaetota</taxon>
        <taxon>Spirochaetia</taxon>
        <taxon>Spirochaetales</taxon>
        <taxon>Spirochaetaceae</taxon>
        <taxon>Spirochaetaceae incertae sedis</taxon>
        <taxon>Candidatus Ornithospirochaeta</taxon>
    </lineage>
</organism>
<evidence type="ECO:0000256" key="9">
    <source>
        <dbReference type="SAM" id="SignalP"/>
    </source>
</evidence>
<proteinExistence type="inferred from homology"/>
<dbReference type="PANTHER" id="PTHR30026">
    <property type="entry name" value="OUTER MEMBRANE PROTEIN TOLC"/>
    <property type="match status" value="1"/>
</dbReference>
<keyword evidence="6" id="KW-0472">Membrane</keyword>
<keyword evidence="7" id="KW-0998">Cell outer membrane</keyword>
<reference evidence="10" key="2">
    <citation type="journal article" date="2021" name="PeerJ">
        <title>Extensive microbial diversity within the chicken gut microbiome revealed by metagenomics and culture.</title>
        <authorList>
            <person name="Gilroy R."/>
            <person name="Ravi A."/>
            <person name="Getino M."/>
            <person name="Pursley I."/>
            <person name="Horton D.L."/>
            <person name="Alikhan N.F."/>
            <person name="Baker D."/>
            <person name="Gharbi K."/>
            <person name="Hall N."/>
            <person name="Watson M."/>
            <person name="Adriaenssens E.M."/>
            <person name="Foster-Nyarko E."/>
            <person name="Jarju S."/>
            <person name="Secka A."/>
            <person name="Antonio M."/>
            <person name="Oren A."/>
            <person name="Chaudhuri R.R."/>
            <person name="La Ragione R."/>
            <person name="Hildebrand F."/>
            <person name="Pallen M.J."/>
        </authorList>
    </citation>
    <scope>NUCLEOTIDE SEQUENCE</scope>
    <source>
        <strain evidence="10">7293</strain>
    </source>
</reference>
<dbReference type="Gene3D" id="1.20.1600.10">
    <property type="entry name" value="Outer membrane efflux proteins (OEP)"/>
    <property type="match status" value="1"/>
</dbReference>
<dbReference type="GO" id="GO:0015288">
    <property type="term" value="F:porin activity"/>
    <property type="evidence" value="ECO:0007669"/>
    <property type="project" value="TreeGrafter"/>
</dbReference>
<evidence type="ECO:0000313" key="10">
    <source>
        <dbReference type="EMBL" id="MBO8436844.1"/>
    </source>
</evidence>
<dbReference type="InterPro" id="IPR051906">
    <property type="entry name" value="TolC-like"/>
</dbReference>
<reference evidence="10" key="1">
    <citation type="submission" date="2020-10" db="EMBL/GenBank/DDBJ databases">
        <authorList>
            <person name="Gilroy R."/>
        </authorList>
    </citation>
    <scope>NUCLEOTIDE SEQUENCE</scope>
    <source>
        <strain evidence="10">7293</strain>
    </source>
</reference>
<evidence type="ECO:0000256" key="2">
    <source>
        <dbReference type="ARBA" id="ARBA00007613"/>
    </source>
</evidence>
<gene>
    <name evidence="10" type="ORF">IAA97_07700</name>
</gene>
<feature type="chain" id="PRO_5038471571" evidence="9">
    <location>
        <begin position="22"/>
        <end position="472"/>
    </location>
</feature>
<keyword evidence="9" id="KW-0732">Signal</keyword>
<dbReference type="AlphaFoldDB" id="A0A9D9E4B4"/>
<keyword evidence="8" id="KW-0175">Coiled coil</keyword>
<keyword evidence="3" id="KW-0813">Transport</keyword>
<feature type="coiled-coil region" evidence="8">
    <location>
        <begin position="388"/>
        <end position="415"/>
    </location>
</feature>
<evidence type="ECO:0000256" key="4">
    <source>
        <dbReference type="ARBA" id="ARBA00022452"/>
    </source>
</evidence>
<evidence type="ECO:0000256" key="7">
    <source>
        <dbReference type="ARBA" id="ARBA00023237"/>
    </source>
</evidence>
<dbReference type="GO" id="GO:0009279">
    <property type="term" value="C:cell outer membrane"/>
    <property type="evidence" value="ECO:0007669"/>
    <property type="project" value="UniProtKB-SubCell"/>
</dbReference>
<comment type="similarity">
    <text evidence="2">Belongs to the outer membrane factor (OMF) (TC 1.B.17) family.</text>
</comment>
<dbReference type="PANTHER" id="PTHR30026:SF20">
    <property type="entry name" value="OUTER MEMBRANE PROTEIN TOLC"/>
    <property type="match status" value="1"/>
</dbReference>
<evidence type="ECO:0000256" key="1">
    <source>
        <dbReference type="ARBA" id="ARBA00004442"/>
    </source>
</evidence>
<keyword evidence="5" id="KW-0812">Transmembrane</keyword>
<evidence type="ECO:0000256" key="8">
    <source>
        <dbReference type="SAM" id="Coils"/>
    </source>
</evidence>
<evidence type="ECO:0000256" key="5">
    <source>
        <dbReference type="ARBA" id="ARBA00022692"/>
    </source>
</evidence>
<dbReference type="EMBL" id="JADIMT010000091">
    <property type="protein sequence ID" value="MBO8436844.1"/>
    <property type="molecule type" value="Genomic_DNA"/>
</dbReference>
<dbReference type="Pfam" id="PF02321">
    <property type="entry name" value="OEP"/>
    <property type="match status" value="1"/>
</dbReference>